<keyword evidence="5" id="KW-0521">NADP</keyword>
<dbReference type="Pfam" id="PF05368">
    <property type="entry name" value="NmrA"/>
    <property type="match status" value="1"/>
</dbReference>
<evidence type="ECO:0000256" key="2">
    <source>
        <dbReference type="ARBA" id="ARBA00004556"/>
    </source>
</evidence>
<evidence type="ECO:0000256" key="5">
    <source>
        <dbReference type="ARBA" id="ARBA00022857"/>
    </source>
</evidence>
<comment type="similarity">
    <text evidence="3">Belongs to the NmrA-type oxidoreductase family.</text>
</comment>
<dbReference type="Gene3D" id="3.90.25.10">
    <property type="entry name" value="UDP-galactose 4-epimerase, domain 1"/>
    <property type="match status" value="1"/>
</dbReference>
<name>A0A8H3IVR8_9LECA</name>
<proteinExistence type="inferred from homology"/>
<feature type="domain" description="NmrA-like" evidence="8">
    <location>
        <begin position="4"/>
        <end position="307"/>
    </location>
</feature>
<evidence type="ECO:0000313" key="10">
    <source>
        <dbReference type="Proteomes" id="UP000664534"/>
    </source>
</evidence>
<dbReference type="InterPro" id="IPR051164">
    <property type="entry name" value="NmrA-like_oxidored"/>
</dbReference>
<keyword evidence="6" id="KW-0539">Nucleus</keyword>
<dbReference type="CDD" id="cd05251">
    <property type="entry name" value="NmrA_like_SDR_a"/>
    <property type="match status" value="1"/>
</dbReference>
<accession>A0A8H3IVR8</accession>
<dbReference type="PANTHER" id="PTHR42748:SF31">
    <property type="entry name" value="NMRA-LIKE DOMAIN-CONTAINING PROTEIN-RELATED"/>
    <property type="match status" value="1"/>
</dbReference>
<evidence type="ECO:0000256" key="4">
    <source>
        <dbReference type="ARBA" id="ARBA00022490"/>
    </source>
</evidence>
<evidence type="ECO:0000313" key="9">
    <source>
        <dbReference type="EMBL" id="CAF9934538.1"/>
    </source>
</evidence>
<dbReference type="OrthoDB" id="3358371at2759"/>
<dbReference type="InterPro" id="IPR036291">
    <property type="entry name" value="NAD(P)-bd_dom_sf"/>
</dbReference>
<dbReference type="InterPro" id="IPR008030">
    <property type="entry name" value="NmrA-like"/>
</dbReference>
<dbReference type="Proteomes" id="UP000664534">
    <property type="component" value="Unassembled WGS sequence"/>
</dbReference>
<dbReference type="PANTHER" id="PTHR42748">
    <property type="entry name" value="NITROGEN METABOLITE REPRESSION PROTEIN NMRA FAMILY MEMBER"/>
    <property type="match status" value="1"/>
</dbReference>
<dbReference type="FunFam" id="3.40.50.720:FF:000181">
    <property type="entry name" value="NmrA-like family domain-containing protein 1"/>
    <property type="match status" value="1"/>
</dbReference>
<protein>
    <recommendedName>
        <fullName evidence="7">NmrA-like family domain-containing protein 1</fullName>
    </recommendedName>
</protein>
<evidence type="ECO:0000259" key="8">
    <source>
        <dbReference type="Pfam" id="PF05368"/>
    </source>
</evidence>
<organism evidence="9 10">
    <name type="scientific">Imshaugia aleurites</name>
    <dbReference type="NCBI Taxonomy" id="172621"/>
    <lineage>
        <taxon>Eukaryota</taxon>
        <taxon>Fungi</taxon>
        <taxon>Dikarya</taxon>
        <taxon>Ascomycota</taxon>
        <taxon>Pezizomycotina</taxon>
        <taxon>Lecanoromycetes</taxon>
        <taxon>OSLEUM clade</taxon>
        <taxon>Lecanoromycetidae</taxon>
        <taxon>Lecanorales</taxon>
        <taxon>Lecanorineae</taxon>
        <taxon>Parmeliaceae</taxon>
        <taxon>Imshaugia</taxon>
    </lineage>
</organism>
<dbReference type="SUPFAM" id="SSF51735">
    <property type="entry name" value="NAD(P)-binding Rossmann-fold domains"/>
    <property type="match status" value="1"/>
</dbReference>
<dbReference type="Gene3D" id="3.40.50.720">
    <property type="entry name" value="NAD(P)-binding Rossmann-like Domain"/>
    <property type="match status" value="1"/>
</dbReference>
<evidence type="ECO:0000256" key="6">
    <source>
        <dbReference type="ARBA" id="ARBA00023242"/>
    </source>
</evidence>
<dbReference type="AlphaFoldDB" id="A0A8H3IVR8"/>
<evidence type="ECO:0000256" key="3">
    <source>
        <dbReference type="ARBA" id="ARBA00006328"/>
    </source>
</evidence>
<dbReference type="GO" id="GO:0005634">
    <property type="term" value="C:nucleus"/>
    <property type="evidence" value="ECO:0007669"/>
    <property type="project" value="UniProtKB-SubCell"/>
</dbReference>
<comment type="caution">
    <text evidence="9">The sequence shown here is derived from an EMBL/GenBank/DDBJ whole genome shotgun (WGS) entry which is preliminary data.</text>
</comment>
<dbReference type="EMBL" id="CAJPDT010000077">
    <property type="protein sequence ID" value="CAF9934538.1"/>
    <property type="molecule type" value="Genomic_DNA"/>
</dbReference>
<keyword evidence="4" id="KW-0963">Cytoplasm</keyword>
<evidence type="ECO:0000256" key="7">
    <source>
        <dbReference type="ARBA" id="ARBA00040296"/>
    </source>
</evidence>
<sequence length="318" mass="34638">MAEKKILVVFGATGNQGGSVIKSILSDPKTAGDFKIRGITRDPSKPNAQALTAKGVECVAADIDSKDQIKSALHGAYAVFAVTNYWEKMDAGLEMQQGRNIADLAKECGVQHLIWSSLYDVNKLTGGKFPNVEHFDSKAAVEQYIRDVGVPATFFMPGFFMSNLPGGSFRQLPPSNDWTIALPMPANTPIPFFDAGGDTGKFVKGILTHRDKVLGKRVLAATDYNSPSDAIAIFKELFPKAGASAKFVQISKDDYKGALAKAGMPEKVQEELYENMAFMNEYGYYGKDSLAESHEILDEKPTTLKTFFAHAKAFDGLE</sequence>
<dbReference type="GO" id="GO:0048471">
    <property type="term" value="C:perinuclear region of cytoplasm"/>
    <property type="evidence" value="ECO:0007669"/>
    <property type="project" value="UniProtKB-SubCell"/>
</dbReference>
<gene>
    <name evidence="9" type="ORF">IMSHALPRED_009752</name>
</gene>
<comment type="subcellular location">
    <subcellularLocation>
        <location evidence="2">Cytoplasm</location>
        <location evidence="2">Perinuclear region</location>
    </subcellularLocation>
    <subcellularLocation>
        <location evidence="1">Nucleus</location>
    </subcellularLocation>
</comment>
<evidence type="ECO:0000256" key="1">
    <source>
        <dbReference type="ARBA" id="ARBA00004123"/>
    </source>
</evidence>
<keyword evidence="10" id="KW-1185">Reference proteome</keyword>
<reference evidence="9" key="1">
    <citation type="submission" date="2021-03" db="EMBL/GenBank/DDBJ databases">
        <authorList>
            <person name="Tagirdzhanova G."/>
        </authorList>
    </citation>
    <scope>NUCLEOTIDE SEQUENCE</scope>
</reference>